<keyword evidence="3" id="KW-1185">Reference proteome</keyword>
<feature type="compositionally biased region" description="Polar residues" evidence="1">
    <location>
        <begin position="24"/>
        <end position="36"/>
    </location>
</feature>
<reference evidence="3" key="1">
    <citation type="submission" date="2015-09" db="EMBL/GenBank/DDBJ databases">
        <authorList>
            <consortium name="Pathogen Informatics"/>
        </authorList>
    </citation>
    <scope>NUCLEOTIDE SEQUENCE [LARGE SCALE GENOMIC DNA]</scope>
    <source>
        <strain evidence="3">Lake Konstanz</strain>
    </source>
</reference>
<name>A0A0S4KJX2_BODSA</name>
<accession>A0A0S4KJX2</accession>
<feature type="compositionally biased region" description="Low complexity" evidence="1">
    <location>
        <begin position="182"/>
        <end position="192"/>
    </location>
</feature>
<protein>
    <submittedName>
        <fullName evidence="2">Uncharacterized protein</fullName>
    </submittedName>
</protein>
<evidence type="ECO:0000313" key="2">
    <source>
        <dbReference type="EMBL" id="CUI15292.1"/>
    </source>
</evidence>
<dbReference type="EMBL" id="CYKH01002016">
    <property type="protein sequence ID" value="CUI15292.1"/>
    <property type="molecule type" value="Genomic_DNA"/>
</dbReference>
<sequence length="192" mass="20543">MRRSRCLVQFAGGAGHNPFAGLMNSPQGGSSSNNRFDGNFMGGGNFANLDGSALQAMASQMQRAMTPEVQESMRQMMSGMTQGSQNFGKMGVMAFGVGENERGKKVARKASLEFDPATGKVKQDFEEHQIDPDDPMIAQSAESKAADEAPCMEVQFEEETATIGAGKKKSSETVLESEVELESVPASSTTKR</sequence>
<feature type="region of interest" description="Disordered" evidence="1">
    <location>
        <begin position="159"/>
        <end position="192"/>
    </location>
</feature>
<evidence type="ECO:0000313" key="3">
    <source>
        <dbReference type="Proteomes" id="UP000051952"/>
    </source>
</evidence>
<gene>
    <name evidence="2" type="ORF">BSAL_36020</name>
</gene>
<dbReference type="OrthoDB" id="272224at2759"/>
<dbReference type="AlphaFoldDB" id="A0A0S4KJX2"/>
<feature type="region of interest" description="Disordered" evidence="1">
    <location>
        <begin position="18"/>
        <end position="37"/>
    </location>
</feature>
<dbReference type="OMA" id="QNTLRAN"/>
<evidence type="ECO:0000256" key="1">
    <source>
        <dbReference type="SAM" id="MobiDB-lite"/>
    </source>
</evidence>
<proteinExistence type="predicted"/>
<organism evidence="2 3">
    <name type="scientific">Bodo saltans</name>
    <name type="common">Flagellated protozoan</name>
    <dbReference type="NCBI Taxonomy" id="75058"/>
    <lineage>
        <taxon>Eukaryota</taxon>
        <taxon>Discoba</taxon>
        <taxon>Euglenozoa</taxon>
        <taxon>Kinetoplastea</taxon>
        <taxon>Metakinetoplastina</taxon>
        <taxon>Eubodonida</taxon>
        <taxon>Bodonidae</taxon>
        <taxon>Bodo</taxon>
    </lineage>
</organism>
<dbReference type="Proteomes" id="UP000051952">
    <property type="component" value="Unassembled WGS sequence"/>
</dbReference>
<dbReference type="VEuPathDB" id="TriTrypDB:BSAL_36020"/>